<protein>
    <submittedName>
        <fullName evidence="2">Uncharacterized protein</fullName>
    </submittedName>
</protein>
<sequence length="99" mass="11127">MAERTFERKVVKSFNGKKEKQAFYRGHKFKGNEKRVKELTDAGYLEKVEIPKVESGVKNVKPETADQLKHVGGGYYELPNGEKVQGKENAEKALAEAGE</sequence>
<organism evidence="2 3">
    <name type="scientific">Jeotgalicoccus aerolatus</name>
    <dbReference type="NCBI Taxonomy" id="709510"/>
    <lineage>
        <taxon>Bacteria</taxon>
        <taxon>Bacillati</taxon>
        <taxon>Bacillota</taxon>
        <taxon>Bacilli</taxon>
        <taxon>Bacillales</taxon>
        <taxon>Staphylococcaceae</taxon>
        <taxon>Jeotgalicoccus</taxon>
    </lineage>
</organism>
<dbReference type="EMBL" id="FNFI01000008">
    <property type="protein sequence ID" value="SDK43337.1"/>
    <property type="molecule type" value="Genomic_DNA"/>
</dbReference>
<accession>A0A1G9BV95</accession>
<name>A0A1G9BV95_9STAP</name>
<proteinExistence type="predicted"/>
<dbReference type="AlphaFoldDB" id="A0A1G9BV95"/>
<dbReference type="RefSeq" id="WP_143016430.1">
    <property type="nucleotide sequence ID" value="NZ_FNFI01000008.1"/>
</dbReference>
<evidence type="ECO:0000313" key="3">
    <source>
        <dbReference type="Proteomes" id="UP000242700"/>
    </source>
</evidence>
<feature type="compositionally biased region" description="Basic and acidic residues" evidence="1">
    <location>
        <begin position="84"/>
        <end position="99"/>
    </location>
</feature>
<gene>
    <name evidence="2" type="ORF">SAMN05216187_108121</name>
</gene>
<evidence type="ECO:0000256" key="1">
    <source>
        <dbReference type="SAM" id="MobiDB-lite"/>
    </source>
</evidence>
<dbReference type="Proteomes" id="UP000242700">
    <property type="component" value="Unassembled WGS sequence"/>
</dbReference>
<dbReference type="STRING" id="586411.SAMN05216187_108121"/>
<reference evidence="3" key="1">
    <citation type="submission" date="2016-10" db="EMBL/GenBank/DDBJ databases">
        <authorList>
            <person name="Varghese N."/>
            <person name="Submissions S."/>
        </authorList>
    </citation>
    <scope>NUCLEOTIDE SEQUENCE [LARGE SCALE GENOMIC DNA]</scope>
    <source>
        <strain evidence="3">CGMCC 1.8911</strain>
    </source>
</reference>
<feature type="region of interest" description="Disordered" evidence="1">
    <location>
        <begin position="79"/>
        <end position="99"/>
    </location>
</feature>
<dbReference type="OrthoDB" id="2300838at2"/>
<evidence type="ECO:0000313" key="2">
    <source>
        <dbReference type="EMBL" id="SDK43337.1"/>
    </source>
</evidence>